<protein>
    <recommendedName>
        <fullName evidence="8 14">3,4-dihydroxy-2-butanone 4-phosphate synthase</fullName>
        <shortName evidence="14">DHBP synthase</shortName>
        <ecNumber evidence="7 14">4.1.99.12</ecNumber>
    </recommendedName>
</protein>
<dbReference type="SUPFAM" id="SSF55821">
    <property type="entry name" value="YrdC/RibB"/>
    <property type="match status" value="1"/>
</dbReference>
<dbReference type="InterPro" id="IPR032677">
    <property type="entry name" value="GTP_cyclohydro_II"/>
</dbReference>
<dbReference type="RefSeq" id="WP_068145143.1">
    <property type="nucleotide sequence ID" value="NZ_JBHSCR010000035.1"/>
</dbReference>
<dbReference type="PANTHER" id="PTHR21327">
    <property type="entry name" value="GTP CYCLOHYDROLASE II-RELATED"/>
    <property type="match status" value="1"/>
</dbReference>
<dbReference type="Gene3D" id="3.90.870.10">
    <property type="entry name" value="DHBP synthase"/>
    <property type="match status" value="1"/>
</dbReference>
<organism evidence="16 17">
    <name type="scientific">Kordiimonas lipolytica</name>
    <dbReference type="NCBI Taxonomy" id="1662421"/>
    <lineage>
        <taxon>Bacteria</taxon>
        <taxon>Pseudomonadati</taxon>
        <taxon>Pseudomonadota</taxon>
        <taxon>Alphaproteobacteria</taxon>
        <taxon>Kordiimonadales</taxon>
        <taxon>Kordiimonadaceae</taxon>
        <taxon>Kordiimonas</taxon>
    </lineage>
</organism>
<evidence type="ECO:0000256" key="9">
    <source>
        <dbReference type="ARBA" id="ARBA00022619"/>
    </source>
</evidence>
<proteinExistence type="inferred from homology"/>
<comment type="similarity">
    <text evidence="5">In the N-terminal section; belongs to the DHBP synthase family.</text>
</comment>
<dbReference type="EMBL" id="JBHSCR010000035">
    <property type="protein sequence ID" value="MFC4349746.1"/>
    <property type="molecule type" value="Genomic_DNA"/>
</dbReference>
<evidence type="ECO:0000256" key="14">
    <source>
        <dbReference type="HAMAP-Rule" id="MF_00180"/>
    </source>
</evidence>
<dbReference type="NCBIfam" id="TIGR00506">
    <property type="entry name" value="ribB"/>
    <property type="match status" value="1"/>
</dbReference>
<evidence type="ECO:0000313" key="17">
    <source>
        <dbReference type="Proteomes" id="UP001595776"/>
    </source>
</evidence>
<evidence type="ECO:0000256" key="13">
    <source>
        <dbReference type="ARBA" id="ARBA00023239"/>
    </source>
</evidence>
<dbReference type="SUPFAM" id="SSF142695">
    <property type="entry name" value="RibA-like"/>
    <property type="match status" value="1"/>
</dbReference>
<reference evidence="17" key="1">
    <citation type="journal article" date="2019" name="Int. J. Syst. Evol. Microbiol.">
        <title>The Global Catalogue of Microorganisms (GCM) 10K type strain sequencing project: providing services to taxonomists for standard genome sequencing and annotation.</title>
        <authorList>
            <consortium name="The Broad Institute Genomics Platform"/>
            <consortium name="The Broad Institute Genome Sequencing Center for Infectious Disease"/>
            <person name="Wu L."/>
            <person name="Ma J."/>
        </authorList>
    </citation>
    <scope>NUCLEOTIDE SEQUENCE [LARGE SCALE GENOMIC DNA]</scope>
    <source>
        <strain evidence="17">CGMCC 1.15304</strain>
    </source>
</reference>
<comment type="cofactor">
    <cofactor evidence="2">
        <name>Mn(2+)</name>
        <dbReference type="ChEBI" id="CHEBI:29035"/>
    </cofactor>
</comment>
<feature type="binding site" evidence="14">
    <location>
        <position position="35"/>
    </location>
    <ligand>
        <name>D-ribulose 5-phosphate</name>
        <dbReference type="ChEBI" id="CHEBI:58121"/>
    </ligand>
</feature>
<name>A0ABV8UEQ8_9PROT</name>
<dbReference type="InterPro" id="IPR017945">
    <property type="entry name" value="DHBP_synth_RibB-like_a/b_dom"/>
</dbReference>
<dbReference type="Proteomes" id="UP001595776">
    <property type="component" value="Unassembled WGS sequence"/>
</dbReference>
<dbReference type="InterPro" id="IPR036144">
    <property type="entry name" value="RibA-like_sf"/>
</dbReference>
<feature type="binding site" evidence="14">
    <location>
        <position position="146"/>
    </location>
    <ligand>
        <name>Mg(2+)</name>
        <dbReference type="ChEBI" id="CHEBI:18420"/>
        <label>2</label>
    </ligand>
</feature>
<feature type="binding site" evidence="14">
    <location>
        <begin position="143"/>
        <end position="147"/>
    </location>
    <ligand>
        <name>D-ribulose 5-phosphate</name>
        <dbReference type="ChEBI" id="CHEBI:58121"/>
    </ligand>
</feature>
<feature type="binding site" evidence="14">
    <location>
        <position position="31"/>
    </location>
    <ligand>
        <name>Mg(2+)</name>
        <dbReference type="ChEBI" id="CHEBI:18420"/>
        <label>2</label>
    </ligand>
</feature>
<keyword evidence="9 14" id="KW-0686">Riboflavin biosynthesis</keyword>
<dbReference type="Pfam" id="PF00926">
    <property type="entry name" value="DHBP_synthase"/>
    <property type="match status" value="1"/>
</dbReference>
<comment type="similarity">
    <text evidence="6">In the C-terminal section; belongs to the GTP cyclohydrolase II family.</text>
</comment>
<evidence type="ECO:0000256" key="10">
    <source>
        <dbReference type="ARBA" id="ARBA00022723"/>
    </source>
</evidence>
<keyword evidence="10 14" id="KW-0479">Metal-binding</keyword>
<comment type="cofactor">
    <cofactor evidence="14">
        <name>Mg(2+)</name>
        <dbReference type="ChEBI" id="CHEBI:18420"/>
    </cofactor>
    <cofactor evidence="14">
        <name>Mn(2+)</name>
        <dbReference type="ChEBI" id="CHEBI:29035"/>
    </cofactor>
    <text evidence="14">Binds 2 divalent metal cations per subunit. Magnesium or manganese.</text>
</comment>
<gene>
    <name evidence="14 16" type="primary">ribB</name>
    <name evidence="16" type="ORF">ACFO5Q_17985</name>
</gene>
<evidence type="ECO:0000256" key="5">
    <source>
        <dbReference type="ARBA" id="ARBA00005520"/>
    </source>
</evidence>
<evidence type="ECO:0000256" key="8">
    <source>
        <dbReference type="ARBA" id="ARBA00018836"/>
    </source>
</evidence>
<sequence>MSESFLSPIEDVIEDARNGRMYILVDDEDRENEGDLIIPAQMATPDAINFMAKYGRGLICLPMTRQRIEELKLPQMSNNNQARNQTAFTVSIEAKQGVTTGISAADRAHTISVAIDSSKGADDLATPGHVFPLMAQDGGVLMRAGHTEASVDISRLAGLNPSAVICEIMKDDGTMARLPDLIPFAKEHGLKVATIRDLIAYRLRNDVLVERASESDFVRQSGKKWKVLVYRSTADTRETVALVLGDIDGSKPTPVRMHALNPFEDLLGMDHPRSGQLQRAMNAIEDDGQGVVVLFPGQIAIRPSQLLEGTPPEEDGKERALKDIGLGSQILLDIGVRHMILYSNSPNHYVGLDGYGLDIVEQRKIPDAE</sequence>
<comment type="function">
    <text evidence="3 14">Catalyzes the conversion of D-ribulose 5-phosphate to formate and 3,4-dihydroxy-2-butanone 4-phosphate.</text>
</comment>
<evidence type="ECO:0000256" key="6">
    <source>
        <dbReference type="ARBA" id="ARBA00008976"/>
    </source>
</evidence>
<comment type="subunit">
    <text evidence="14">Homodimer.</text>
</comment>
<dbReference type="GO" id="GO:0008686">
    <property type="term" value="F:3,4-dihydroxy-2-butanone-4-phosphate synthase activity"/>
    <property type="evidence" value="ECO:0007669"/>
    <property type="project" value="UniProtKB-EC"/>
</dbReference>
<accession>A0ABV8UEQ8</accession>
<dbReference type="HAMAP" id="MF_00180">
    <property type="entry name" value="RibB"/>
    <property type="match status" value="1"/>
</dbReference>
<evidence type="ECO:0000256" key="1">
    <source>
        <dbReference type="ARBA" id="ARBA00000141"/>
    </source>
</evidence>
<dbReference type="EC" id="4.1.99.12" evidence="7 14"/>
<evidence type="ECO:0000259" key="15">
    <source>
        <dbReference type="Pfam" id="PF00925"/>
    </source>
</evidence>
<dbReference type="Pfam" id="PF00925">
    <property type="entry name" value="GTP_cyclohydro2"/>
    <property type="match status" value="1"/>
</dbReference>
<evidence type="ECO:0000256" key="2">
    <source>
        <dbReference type="ARBA" id="ARBA00001936"/>
    </source>
</evidence>
<feature type="binding site" evidence="14">
    <location>
        <begin position="30"/>
        <end position="31"/>
    </location>
    <ligand>
        <name>D-ribulose 5-phosphate</name>
        <dbReference type="ChEBI" id="CHEBI:58121"/>
    </ligand>
</feature>
<evidence type="ECO:0000256" key="7">
    <source>
        <dbReference type="ARBA" id="ARBA00012153"/>
    </source>
</evidence>
<feature type="binding site" evidence="14">
    <location>
        <position position="31"/>
    </location>
    <ligand>
        <name>Mg(2+)</name>
        <dbReference type="ChEBI" id="CHEBI:18420"/>
        <label>1</label>
    </ligand>
</feature>
<keyword evidence="13 14" id="KW-0456">Lyase</keyword>
<keyword evidence="11 14" id="KW-0460">Magnesium</keyword>
<dbReference type="InterPro" id="IPR000422">
    <property type="entry name" value="DHBP_synthase_RibB"/>
</dbReference>
<comment type="caution">
    <text evidence="16">The sequence shown here is derived from an EMBL/GenBank/DDBJ whole genome shotgun (WGS) entry which is preliminary data.</text>
</comment>
<keyword evidence="17" id="KW-1185">Reference proteome</keyword>
<feature type="site" description="Essential for catalytic activity" evidence="14">
    <location>
        <position position="129"/>
    </location>
</feature>
<evidence type="ECO:0000256" key="12">
    <source>
        <dbReference type="ARBA" id="ARBA00023211"/>
    </source>
</evidence>
<evidence type="ECO:0000256" key="3">
    <source>
        <dbReference type="ARBA" id="ARBA00002284"/>
    </source>
</evidence>
<evidence type="ECO:0000256" key="4">
    <source>
        <dbReference type="ARBA" id="ARBA00004904"/>
    </source>
</evidence>
<feature type="domain" description="GTP cyclohydrolase II" evidence="15">
    <location>
        <begin position="214"/>
        <end position="363"/>
    </location>
</feature>
<comment type="similarity">
    <text evidence="14">Belongs to the DHBP synthase family.</text>
</comment>
<evidence type="ECO:0000313" key="16">
    <source>
        <dbReference type="EMBL" id="MFC4349746.1"/>
    </source>
</evidence>
<comment type="pathway">
    <text evidence="4 14">Cofactor biosynthesis; riboflavin biosynthesis; 2-hydroxy-3-oxobutyl phosphate from D-ribulose 5-phosphate: step 1/1.</text>
</comment>
<comment type="catalytic activity">
    <reaction evidence="1 14">
        <text>D-ribulose 5-phosphate = (2S)-2-hydroxy-3-oxobutyl phosphate + formate + H(+)</text>
        <dbReference type="Rhea" id="RHEA:18457"/>
        <dbReference type="ChEBI" id="CHEBI:15378"/>
        <dbReference type="ChEBI" id="CHEBI:15740"/>
        <dbReference type="ChEBI" id="CHEBI:58121"/>
        <dbReference type="ChEBI" id="CHEBI:58830"/>
        <dbReference type="EC" id="4.1.99.12"/>
    </reaction>
</comment>
<dbReference type="Gene3D" id="3.40.50.10990">
    <property type="entry name" value="GTP cyclohydrolase II"/>
    <property type="match status" value="1"/>
</dbReference>
<dbReference type="PANTHER" id="PTHR21327:SF34">
    <property type="entry name" value="3,4-DIHYDROXY-2-BUTANONE 4-PHOSPHATE SYNTHASE"/>
    <property type="match status" value="1"/>
</dbReference>
<keyword evidence="12 14" id="KW-0464">Manganese</keyword>
<feature type="site" description="Essential for catalytic activity" evidence="14">
    <location>
        <position position="167"/>
    </location>
</feature>
<evidence type="ECO:0000256" key="11">
    <source>
        <dbReference type="ARBA" id="ARBA00022842"/>
    </source>
</evidence>
<dbReference type="PIRSF" id="PIRSF001259">
    <property type="entry name" value="RibA"/>
    <property type="match status" value="1"/>
</dbReference>